<organism evidence="1 2">
    <name type="scientific">Stephania japonica</name>
    <dbReference type="NCBI Taxonomy" id="461633"/>
    <lineage>
        <taxon>Eukaryota</taxon>
        <taxon>Viridiplantae</taxon>
        <taxon>Streptophyta</taxon>
        <taxon>Embryophyta</taxon>
        <taxon>Tracheophyta</taxon>
        <taxon>Spermatophyta</taxon>
        <taxon>Magnoliopsida</taxon>
        <taxon>Ranunculales</taxon>
        <taxon>Menispermaceae</taxon>
        <taxon>Menispermoideae</taxon>
        <taxon>Cissampelideae</taxon>
        <taxon>Stephania</taxon>
    </lineage>
</organism>
<keyword evidence="2" id="KW-1185">Reference proteome</keyword>
<gene>
    <name evidence="1" type="ORF">Sjap_016069</name>
</gene>
<name>A0AAP0IMA5_9MAGN</name>
<comment type="caution">
    <text evidence="1">The sequence shown here is derived from an EMBL/GenBank/DDBJ whole genome shotgun (WGS) entry which is preliminary data.</text>
</comment>
<evidence type="ECO:0000313" key="2">
    <source>
        <dbReference type="Proteomes" id="UP001417504"/>
    </source>
</evidence>
<protein>
    <submittedName>
        <fullName evidence="1">Uncharacterized protein</fullName>
    </submittedName>
</protein>
<accession>A0AAP0IMA5</accession>
<dbReference type="EMBL" id="JBBNAE010000006">
    <property type="protein sequence ID" value="KAK9117122.1"/>
    <property type="molecule type" value="Genomic_DNA"/>
</dbReference>
<dbReference type="AlphaFoldDB" id="A0AAP0IMA5"/>
<reference evidence="1 2" key="1">
    <citation type="submission" date="2024-01" db="EMBL/GenBank/DDBJ databases">
        <title>Genome assemblies of Stephania.</title>
        <authorList>
            <person name="Yang L."/>
        </authorList>
    </citation>
    <scope>NUCLEOTIDE SEQUENCE [LARGE SCALE GENOMIC DNA]</scope>
    <source>
        <strain evidence="1">QJT</strain>
        <tissue evidence="1">Leaf</tissue>
    </source>
</reference>
<sequence>MAAKTRIPMNPELVRGIDRYFEMKDVSHERKKKGLFKSRAPVVSNLIFVARASQSLKSFILLSSFFSLLSFSL</sequence>
<evidence type="ECO:0000313" key="1">
    <source>
        <dbReference type="EMBL" id="KAK9117122.1"/>
    </source>
</evidence>
<proteinExistence type="predicted"/>
<dbReference type="Proteomes" id="UP001417504">
    <property type="component" value="Unassembled WGS sequence"/>
</dbReference>